<gene>
    <name evidence="2" type="ORF">PS9374_03129</name>
</gene>
<dbReference type="STRING" id="161355.PS9374_03129"/>
<feature type="chain" id="PRO_5007823850" description="Secreted protein" evidence="1">
    <location>
        <begin position="29"/>
        <end position="103"/>
    </location>
</feature>
<organism evidence="2 3">
    <name type="scientific">Planomonospora sphaerica</name>
    <dbReference type="NCBI Taxonomy" id="161355"/>
    <lineage>
        <taxon>Bacteria</taxon>
        <taxon>Bacillati</taxon>
        <taxon>Actinomycetota</taxon>
        <taxon>Actinomycetes</taxon>
        <taxon>Streptosporangiales</taxon>
        <taxon>Streptosporangiaceae</taxon>
        <taxon>Planomonospora</taxon>
    </lineage>
</organism>
<evidence type="ECO:0000313" key="3">
    <source>
        <dbReference type="Proteomes" id="UP000077701"/>
    </source>
</evidence>
<dbReference type="InterPro" id="IPR045935">
    <property type="entry name" value="DUF6355"/>
</dbReference>
<dbReference type="Pfam" id="PF19882">
    <property type="entry name" value="DUF6355"/>
    <property type="match status" value="1"/>
</dbReference>
<name>A0A161LI32_9ACTN</name>
<feature type="signal peptide" evidence="1">
    <location>
        <begin position="1"/>
        <end position="28"/>
    </location>
</feature>
<comment type="caution">
    <text evidence="2">The sequence shown here is derived from an EMBL/GenBank/DDBJ whole genome shotgun (WGS) entry which is preliminary data.</text>
</comment>
<keyword evidence="3" id="KW-1185">Reference proteome</keyword>
<dbReference type="Proteomes" id="UP000077701">
    <property type="component" value="Unassembled WGS sequence"/>
</dbReference>
<dbReference type="RefSeq" id="WP_153054274.1">
    <property type="nucleotide sequence ID" value="NZ_BDCX01000007.1"/>
</dbReference>
<sequence>MRATRIAAGVAGLLMAGSLLGSASSASAQTATGNTSAYGCGYIHFTETPDRRAKYNHCGPNSTVQIMVENSFWWDCGPYTVNRGITDIEAWCGGIRTLYAWAV</sequence>
<dbReference type="OrthoDB" id="9876002at2"/>
<reference evidence="2 3" key="1">
    <citation type="journal article" date="2016" name="Genome Announc.">
        <title>Draft Genome Sequence of Planomonospora sphaerica JCM9374, a Rare Actinomycete.</title>
        <authorList>
            <person name="Dohra H."/>
            <person name="Suzuki T."/>
            <person name="Inoue Y."/>
            <person name="Kodani S."/>
        </authorList>
    </citation>
    <scope>NUCLEOTIDE SEQUENCE [LARGE SCALE GENOMIC DNA]</scope>
    <source>
        <strain evidence="2 3">JCM 9374</strain>
    </source>
</reference>
<evidence type="ECO:0008006" key="4">
    <source>
        <dbReference type="Google" id="ProtNLM"/>
    </source>
</evidence>
<dbReference type="EMBL" id="BDCX01000007">
    <property type="protein sequence ID" value="GAT67474.1"/>
    <property type="molecule type" value="Genomic_DNA"/>
</dbReference>
<protein>
    <recommendedName>
        <fullName evidence="4">Secreted protein</fullName>
    </recommendedName>
</protein>
<accession>A0A161LI32</accession>
<evidence type="ECO:0000313" key="2">
    <source>
        <dbReference type="EMBL" id="GAT67474.1"/>
    </source>
</evidence>
<keyword evidence="1" id="KW-0732">Signal</keyword>
<dbReference type="AlphaFoldDB" id="A0A161LI32"/>
<reference evidence="3" key="2">
    <citation type="submission" date="2016-04" db="EMBL/GenBank/DDBJ databases">
        <title>Planomonospora sphaerica JCM9374 whole genome shotgun sequence.</title>
        <authorList>
            <person name="Suzuki T."/>
            <person name="Dohra H."/>
            <person name="Kodani S."/>
        </authorList>
    </citation>
    <scope>NUCLEOTIDE SEQUENCE [LARGE SCALE GENOMIC DNA]</scope>
    <source>
        <strain evidence="3">JCM 9374</strain>
    </source>
</reference>
<evidence type="ECO:0000256" key="1">
    <source>
        <dbReference type="SAM" id="SignalP"/>
    </source>
</evidence>
<proteinExistence type="predicted"/>